<evidence type="ECO:0000313" key="20">
    <source>
        <dbReference type="EMBL" id="KAK0427168.1"/>
    </source>
</evidence>
<feature type="domain" description="EGF-like" evidence="19">
    <location>
        <begin position="347"/>
        <end position="385"/>
    </location>
</feature>
<comment type="similarity">
    <text evidence="2 15">Belongs to the amiloride-sensitive sodium channel (TC 1.A.6) family.</text>
</comment>
<evidence type="ECO:0000256" key="8">
    <source>
        <dbReference type="ARBA" id="ARBA00023065"/>
    </source>
</evidence>
<dbReference type="Gene3D" id="2.10.25.10">
    <property type="entry name" value="Laminin"/>
    <property type="match status" value="6"/>
</dbReference>
<keyword evidence="6 17" id="KW-1133">Transmembrane helix</keyword>
<dbReference type="PROSITE" id="PS00109">
    <property type="entry name" value="PROTEIN_KINASE_TYR"/>
    <property type="match status" value="1"/>
</dbReference>
<sequence>MNGTIAALFYSLAFVFSAIGFLLNIRLVVIYLVQANASNKCQLTMVFLVVAFHLIYNVSNYVKLVRGWCKKEAVDQYYKIKKEYDNDDIEDDEFDEFKSVLHLWEQICKQKLPGGVWGSGKPKAYKHSASLRDGNCNNTHNDDDYFDNYDYDSTNDHNHFYNNNNYTDNHQYDDVSVNYNIHDDNASFDYIIHHDDNHIHNNKHTEHYDDGAFHDHNIDSPNNHFLNGHHNNASLDYITYNYINSHSRYVLHWIYNITEPDHNCIDLHQHHNGAILDHYHSRHHKILSTTSTMVPTTGAPHQCVTCNEYSRCEINSTIPGVCEKCACPLGRTGPCCETIIDLCLDKETNPCTDDTDDMHRACQVIRPAGNTKCVCEFGWKGRNCTEEYDPCKEHSCVNNGKCVPDENDEKDYRCECPYDFLGDYCQNQRPCHPKCEPCTKMAHMCKNNSTCWPGDTLRDGNFQCICKKGYEGQFCDLEIPCEAYNPCKNGGDCYREDGEVVCECLSIWTGPTCEIFNICHDDKCVNGICNAVGETNYTCACWKGYTGDHCEIKINECERDPYPCMNNGSCIDKIADYECSCPVGTSGKSCEHNFDDCADPTRGITNRCSKRDKKAICHDGINEFKCECSPDWTGETCSMRLMIYEILKHFNSYDEGLVQMLEDLIEKPELIKETLPFFLALMPPENQTKISWDHEDIFEWASFEGAELNLKKDIVKWNGATLGNCFTFNHDSRPQKFPLHYGGEKERFQAMMRVRQDEYLDWIDTSSLLVFVHSSKESVFGESVRFQAMPGGKTNIMTSLTAFERLGGKYGKCASDRSEVNSYYYSGEYTTDGCLRSCYQDAVFEACNCMDPRFPIAEGVRACDLGRRSCVVNVTQHRGDPSNWPDCECPPPCSNGQHNVRWSYAPFIKEDCSAYTGNNATLQKCLAKADSALISVYMPHIIQNTFKEEAKMDFNKFISMLGGLLGVLCGVCIITLAEFLLLIVEVVSLSLDNVSVKFLLAVIIFFVLVSDNLLALMASARRERDHQGLIERLTADWNGDFNNVKHLADGGFGSVFYAWQKSRKRPVAIKMVNLLEDRSKRVLDEIETLHLLRKHLHVVTMYDNKKVGDYVYILMEFCEGGSLRSYLIKHGALSEKAASHVIRQVYSAVRMLHSQKIIHRDLTTNNVLIKEAKDPNSIAVRLCDFGLVSDTKKKAPQTVAGTPGFMDPAILNNQKYDLRVDMYSMGCLLYSMLLQKDPPRFTREGVINDMVQEVNNSRISSGVKDLIKGLLNKEFKDIEDLKHYEFMSGNDIPMSRLASYSSQAENKCCTSSPLHATLRPTSNETVRKRTAESLERLRELQRNRQESRIRSDQRPNRGDRSAARQLEDRRGNLTERNNGNEDAERREARRRPDLDGAERREARRRSELDAAERRVARLRSDSKSSGSGSAARQLEDRRGNLTERNNGNEDAERREARRRPDLDGAERREARRRSELDAAERRKARRRPDLDGAERREARLRSDSKSSGSGSAARQLEDRRGNLTERNNGNEDAERREARQRSDLDGAERKETRLRSDSKSSGSGSATVLLEDRLRAYRERKNADRQKENLPTTAPRSKSRRRESPGSSADLAQWPCPVFVKVDKEVKVSEEYKIHFKLPFDIVVENVITRKAVEIKRHVRILSNLDGLKFSNRQKVEIHSNGATRSYSNYSSLTDGDRTLYQDAIARINEYINTSLRKFYIAKIENLRHFTEKSSFYVMANGSCRLHLSNGEKIIRSSTGEYKGNVDDRIRRVMDFYENLAMMNWKISEEKEQVIIDDSQAMHWLLLLPVALFGCLAGVSGQEELISKCRQDVYIRNCPNGASNVTSFASQGNQLAPNFISSQLADDEDDFNQLAVTTLTILSEIGSFTGDVLLKNIEKMTRLFEMVSVVGMEFLDMDNFELFDKIKEQFDLLRQHIDDIRDELVCEIYRQAYLDIGRIANDFARTFNTALVANSTEEKCMADRCLATQCVDLRPGEQLNRLEFLLRQPNAFASQCLKSSNYKLPTYERIRNDTQFTVFMLGVAAQRCNSLGYADRSEEHVRSSIEDLGKFFIKYKQLQYTKAVSDGLRKYATDLANSKSWELEDLVRTIDEEAEQNYADEDYKFVISAEFDGNDEAAQVLQPESEHDEAIDRAFLRDVNGLNINIVRILRNTYTSTRAERLINCCLDEMKEKAKPVYF</sequence>
<dbReference type="SUPFAM" id="SSF57196">
    <property type="entry name" value="EGF/Laminin"/>
    <property type="match status" value="5"/>
</dbReference>
<dbReference type="Proteomes" id="UP001175271">
    <property type="component" value="Unassembled WGS sequence"/>
</dbReference>
<feature type="disulfide bond" evidence="14">
    <location>
        <begin position="466"/>
        <end position="475"/>
    </location>
</feature>
<keyword evidence="5 15" id="KW-0812">Transmembrane</keyword>
<feature type="compositionally biased region" description="Basic and acidic residues" evidence="16">
    <location>
        <begin position="1433"/>
        <end position="1504"/>
    </location>
</feature>
<evidence type="ECO:0000256" key="15">
    <source>
        <dbReference type="RuleBase" id="RU000679"/>
    </source>
</evidence>
<dbReference type="InterPro" id="IPR008266">
    <property type="entry name" value="Tyr_kinase_AS"/>
</dbReference>
<keyword evidence="8 15" id="KW-0406">Ion transport</keyword>
<dbReference type="PRINTS" id="PR01078">
    <property type="entry name" value="AMINACHANNEL"/>
</dbReference>
<dbReference type="EMBL" id="JAUCMV010000001">
    <property type="protein sequence ID" value="KAK0427168.1"/>
    <property type="molecule type" value="Genomic_DNA"/>
</dbReference>
<feature type="disulfide bond" evidence="14">
    <location>
        <begin position="541"/>
        <end position="550"/>
    </location>
</feature>
<feature type="domain" description="EGF-like" evidence="19">
    <location>
        <begin position="436"/>
        <end position="476"/>
    </location>
</feature>
<feature type="domain" description="EGF-like" evidence="19">
    <location>
        <begin position="477"/>
        <end position="514"/>
    </location>
</feature>
<protein>
    <submittedName>
        <fullName evidence="20">Uncharacterized protein</fullName>
    </submittedName>
</protein>
<feature type="compositionally biased region" description="Basic and acidic residues" evidence="16">
    <location>
        <begin position="1336"/>
        <end position="1422"/>
    </location>
</feature>
<dbReference type="PROSITE" id="PS50011">
    <property type="entry name" value="PROTEIN_KINASE_DOM"/>
    <property type="match status" value="1"/>
</dbReference>
<proteinExistence type="inferred from homology"/>
<dbReference type="PROSITE" id="PS01186">
    <property type="entry name" value="EGF_2"/>
    <property type="match status" value="3"/>
</dbReference>
<dbReference type="PANTHER" id="PTHR24033">
    <property type="entry name" value="EGF-LIKE DOMAIN-CONTAINING PROTEIN"/>
    <property type="match status" value="1"/>
</dbReference>
<keyword evidence="12 15" id="KW-0739">Sodium transport</keyword>
<evidence type="ECO:0000256" key="14">
    <source>
        <dbReference type="PROSITE-ProRule" id="PRU00076"/>
    </source>
</evidence>
<dbReference type="InterPro" id="IPR051830">
    <property type="entry name" value="NOTCH_homolog"/>
</dbReference>
<feature type="disulfide bond" evidence="14">
    <location>
        <begin position="416"/>
        <end position="425"/>
    </location>
</feature>
<feature type="domain" description="EGF-like" evidence="19">
    <location>
        <begin position="553"/>
        <end position="591"/>
    </location>
</feature>
<dbReference type="CDD" id="cd00054">
    <property type="entry name" value="EGF_CA"/>
    <property type="match status" value="4"/>
</dbReference>
<dbReference type="Pfam" id="PF00008">
    <property type="entry name" value="EGF"/>
    <property type="match status" value="1"/>
</dbReference>
<dbReference type="GO" id="GO:0004672">
    <property type="term" value="F:protein kinase activity"/>
    <property type="evidence" value="ECO:0007669"/>
    <property type="project" value="InterPro"/>
</dbReference>
<accession>A0AA39IQB2</accession>
<evidence type="ECO:0000256" key="13">
    <source>
        <dbReference type="ARBA" id="ARBA00023303"/>
    </source>
</evidence>
<feature type="compositionally biased region" description="Basic and acidic residues" evidence="16">
    <location>
        <begin position="1570"/>
        <end position="1588"/>
    </location>
</feature>
<dbReference type="InterPro" id="IPR000742">
    <property type="entry name" value="EGF"/>
</dbReference>
<evidence type="ECO:0000256" key="17">
    <source>
        <dbReference type="SAM" id="Phobius"/>
    </source>
</evidence>
<evidence type="ECO:0000259" key="19">
    <source>
        <dbReference type="PROSITE" id="PS50026"/>
    </source>
</evidence>
<dbReference type="InterPro" id="IPR000719">
    <property type="entry name" value="Prot_kinase_dom"/>
</dbReference>
<dbReference type="SUPFAM" id="SSF56112">
    <property type="entry name" value="Protein kinase-like (PK-like)"/>
    <property type="match status" value="1"/>
</dbReference>
<feature type="transmembrane region" description="Helical" evidence="17">
    <location>
        <begin position="7"/>
        <end position="33"/>
    </location>
</feature>
<feature type="transmembrane region" description="Helical" evidence="17">
    <location>
        <begin position="996"/>
        <end position="1017"/>
    </location>
</feature>
<comment type="caution">
    <text evidence="14">Lacks conserved residue(s) required for the propagation of feature annotation.</text>
</comment>
<comment type="subcellular location">
    <subcellularLocation>
        <location evidence="1">Membrane</location>
        <topology evidence="1">Multi-pass membrane protein</topology>
    </subcellularLocation>
</comment>
<dbReference type="InterPro" id="IPR011009">
    <property type="entry name" value="Kinase-like_dom_sf"/>
</dbReference>
<dbReference type="FunFam" id="2.10.25.10:FF:000031">
    <property type="entry name" value="neurogenic locus notch homolog protein 3"/>
    <property type="match status" value="1"/>
</dbReference>
<feature type="domain" description="EGF-like" evidence="19">
    <location>
        <begin position="515"/>
        <end position="551"/>
    </location>
</feature>
<evidence type="ECO:0000313" key="21">
    <source>
        <dbReference type="Proteomes" id="UP001175271"/>
    </source>
</evidence>
<dbReference type="InterPro" id="IPR001873">
    <property type="entry name" value="ENaC"/>
</dbReference>
<evidence type="ECO:0000256" key="16">
    <source>
        <dbReference type="SAM" id="MobiDB-lite"/>
    </source>
</evidence>
<gene>
    <name evidence="20" type="ORF">QR680_010098</name>
</gene>
<evidence type="ECO:0000256" key="4">
    <source>
        <dbReference type="ARBA" id="ARBA00022461"/>
    </source>
</evidence>
<evidence type="ECO:0000256" key="6">
    <source>
        <dbReference type="ARBA" id="ARBA00022989"/>
    </source>
</evidence>
<dbReference type="Gene3D" id="1.10.287.770">
    <property type="entry name" value="YojJ-like"/>
    <property type="match status" value="1"/>
</dbReference>
<evidence type="ECO:0000256" key="1">
    <source>
        <dbReference type="ARBA" id="ARBA00004141"/>
    </source>
</evidence>
<feature type="disulfide bond" evidence="14">
    <location>
        <begin position="504"/>
        <end position="513"/>
    </location>
</feature>
<feature type="region of interest" description="Disordered" evidence="16">
    <location>
        <begin position="1336"/>
        <end position="1609"/>
    </location>
</feature>
<evidence type="ECO:0000256" key="2">
    <source>
        <dbReference type="ARBA" id="ARBA00007193"/>
    </source>
</evidence>
<feature type="disulfide bond" evidence="14">
    <location>
        <begin position="628"/>
        <end position="637"/>
    </location>
</feature>
<dbReference type="PROSITE" id="PS00010">
    <property type="entry name" value="ASX_HYDROXYL"/>
    <property type="match status" value="2"/>
</dbReference>
<evidence type="ECO:0000256" key="12">
    <source>
        <dbReference type="ARBA" id="ARBA00023201"/>
    </source>
</evidence>
<evidence type="ECO:0000256" key="7">
    <source>
        <dbReference type="ARBA" id="ARBA00023053"/>
    </source>
</evidence>
<dbReference type="GO" id="GO:0005272">
    <property type="term" value="F:sodium channel activity"/>
    <property type="evidence" value="ECO:0007669"/>
    <property type="project" value="UniProtKB-KW"/>
</dbReference>
<dbReference type="InterPro" id="IPR001881">
    <property type="entry name" value="EGF-like_Ca-bd_dom"/>
</dbReference>
<dbReference type="GO" id="GO:0016020">
    <property type="term" value="C:membrane"/>
    <property type="evidence" value="ECO:0007669"/>
    <property type="project" value="UniProtKB-SubCell"/>
</dbReference>
<dbReference type="GO" id="GO:0005509">
    <property type="term" value="F:calcium ion binding"/>
    <property type="evidence" value="ECO:0007669"/>
    <property type="project" value="InterPro"/>
</dbReference>
<comment type="caution">
    <text evidence="20">The sequence shown here is derived from an EMBL/GenBank/DDBJ whole genome shotgun (WGS) entry which is preliminary data.</text>
</comment>
<evidence type="ECO:0000256" key="10">
    <source>
        <dbReference type="ARBA" id="ARBA00023157"/>
    </source>
</evidence>
<keyword evidence="4 15" id="KW-0894">Sodium channel</keyword>
<dbReference type="InterPro" id="IPR000152">
    <property type="entry name" value="EGF-type_Asp/Asn_hydroxyl_site"/>
</dbReference>
<feature type="compositionally biased region" description="Basic and acidic residues" evidence="16">
    <location>
        <begin position="1515"/>
        <end position="1558"/>
    </location>
</feature>
<evidence type="ECO:0000256" key="3">
    <source>
        <dbReference type="ARBA" id="ARBA00022448"/>
    </source>
</evidence>
<evidence type="ECO:0000256" key="5">
    <source>
        <dbReference type="ARBA" id="ARBA00022692"/>
    </source>
</evidence>
<keyword evidence="9 17" id="KW-0472">Membrane</keyword>
<dbReference type="SMART" id="SM00181">
    <property type="entry name" value="EGF"/>
    <property type="match status" value="7"/>
</dbReference>
<feature type="domain" description="Protein kinase" evidence="18">
    <location>
        <begin position="1041"/>
        <end position="1297"/>
    </location>
</feature>
<dbReference type="Gene3D" id="1.10.510.10">
    <property type="entry name" value="Transferase(Phosphotransferase) domain 1"/>
    <property type="match status" value="1"/>
</dbReference>
<name>A0AA39IQB2_9BILA</name>
<keyword evidence="11" id="KW-0325">Glycoprotein</keyword>
<dbReference type="Pfam" id="PF00069">
    <property type="entry name" value="Pkinase"/>
    <property type="match status" value="1"/>
</dbReference>
<feature type="disulfide bond" evidence="14">
    <location>
        <begin position="519"/>
        <end position="529"/>
    </location>
</feature>
<keyword evidence="14" id="KW-0245">EGF-like domain</keyword>
<evidence type="ECO:0000259" key="18">
    <source>
        <dbReference type="PROSITE" id="PS50011"/>
    </source>
</evidence>
<keyword evidence="7" id="KW-0915">Sodium</keyword>
<reference evidence="20" key="1">
    <citation type="submission" date="2023-06" db="EMBL/GenBank/DDBJ databases">
        <title>Genomic analysis of the entomopathogenic nematode Steinernema hermaphroditum.</title>
        <authorList>
            <person name="Schwarz E.M."/>
            <person name="Heppert J.K."/>
            <person name="Baniya A."/>
            <person name="Schwartz H.T."/>
            <person name="Tan C.-H."/>
            <person name="Antoshechkin I."/>
            <person name="Sternberg P.W."/>
            <person name="Goodrich-Blair H."/>
            <person name="Dillman A.R."/>
        </authorList>
    </citation>
    <scope>NUCLEOTIDE SEQUENCE</scope>
    <source>
        <strain evidence="20">PS9179</strain>
        <tissue evidence="20">Whole animal</tissue>
    </source>
</reference>
<dbReference type="PANTHER" id="PTHR24033:SF232">
    <property type="entry name" value="LAMININ SUBUNIT GAMMA-2-RELATED"/>
    <property type="match status" value="1"/>
</dbReference>
<keyword evidence="13 15" id="KW-0407">Ion channel</keyword>
<dbReference type="SMART" id="SM00179">
    <property type="entry name" value="EGF_CA"/>
    <property type="match status" value="4"/>
</dbReference>
<keyword evidence="10 14" id="KW-1015">Disulfide bond</keyword>
<organism evidence="20 21">
    <name type="scientific">Steinernema hermaphroditum</name>
    <dbReference type="NCBI Taxonomy" id="289476"/>
    <lineage>
        <taxon>Eukaryota</taxon>
        <taxon>Metazoa</taxon>
        <taxon>Ecdysozoa</taxon>
        <taxon>Nematoda</taxon>
        <taxon>Chromadorea</taxon>
        <taxon>Rhabditida</taxon>
        <taxon>Tylenchina</taxon>
        <taxon>Panagrolaimomorpha</taxon>
        <taxon>Strongyloidoidea</taxon>
        <taxon>Steinernematidae</taxon>
        <taxon>Steinernema</taxon>
    </lineage>
</organism>
<feature type="disulfide bond" evidence="14">
    <location>
        <begin position="375"/>
        <end position="384"/>
    </location>
</feature>
<feature type="transmembrane region" description="Helical" evidence="17">
    <location>
        <begin position="957"/>
        <end position="984"/>
    </location>
</feature>
<feature type="disulfide bond" evidence="14">
    <location>
        <begin position="581"/>
        <end position="590"/>
    </location>
</feature>
<feature type="domain" description="EGF-like" evidence="19">
    <location>
        <begin position="387"/>
        <end position="426"/>
    </location>
</feature>
<dbReference type="PROSITE" id="PS50026">
    <property type="entry name" value="EGF_3"/>
    <property type="match status" value="7"/>
</dbReference>
<dbReference type="GO" id="GO:0005524">
    <property type="term" value="F:ATP binding"/>
    <property type="evidence" value="ECO:0007669"/>
    <property type="project" value="InterPro"/>
</dbReference>
<keyword evidence="21" id="KW-1185">Reference proteome</keyword>
<dbReference type="PROSITE" id="PS00022">
    <property type="entry name" value="EGF_1"/>
    <property type="match status" value="7"/>
</dbReference>
<dbReference type="Gene3D" id="1.10.287.820">
    <property type="entry name" value="Acid-sensing ion channel domain"/>
    <property type="match status" value="1"/>
</dbReference>
<evidence type="ECO:0000256" key="11">
    <source>
        <dbReference type="ARBA" id="ARBA00023180"/>
    </source>
</evidence>
<evidence type="ECO:0000256" key="9">
    <source>
        <dbReference type="ARBA" id="ARBA00023136"/>
    </source>
</evidence>
<feature type="domain" description="EGF-like" evidence="19">
    <location>
        <begin position="593"/>
        <end position="638"/>
    </location>
</feature>
<dbReference type="Pfam" id="PF00858">
    <property type="entry name" value="ASC"/>
    <property type="match status" value="1"/>
</dbReference>
<keyword evidence="3 15" id="KW-0813">Transport</keyword>